<gene>
    <name evidence="3" type="ORF">MMF93_30375</name>
</gene>
<keyword evidence="4" id="KW-1185">Reference proteome</keyword>
<accession>A0ABY3Y0E4</accession>
<keyword evidence="2" id="KW-0812">Transmembrane</keyword>
<keyword evidence="2" id="KW-0472">Membrane</keyword>
<protein>
    <submittedName>
        <fullName evidence="3">Uncharacterized protein</fullName>
    </submittedName>
</protein>
<dbReference type="RefSeq" id="WP_242756368.1">
    <property type="nucleotide sequence ID" value="NZ_CP093846.1"/>
</dbReference>
<evidence type="ECO:0000256" key="1">
    <source>
        <dbReference type="SAM" id="MobiDB-lite"/>
    </source>
</evidence>
<organism evidence="3 4">
    <name type="scientific">Streptomyces tubbatahanensis</name>
    <dbReference type="NCBI Taxonomy" id="2923272"/>
    <lineage>
        <taxon>Bacteria</taxon>
        <taxon>Bacillati</taxon>
        <taxon>Actinomycetota</taxon>
        <taxon>Actinomycetes</taxon>
        <taxon>Kitasatosporales</taxon>
        <taxon>Streptomycetaceae</taxon>
        <taxon>Streptomyces</taxon>
    </lineage>
</organism>
<feature type="region of interest" description="Disordered" evidence="1">
    <location>
        <begin position="138"/>
        <end position="180"/>
    </location>
</feature>
<dbReference type="EMBL" id="CP093846">
    <property type="protein sequence ID" value="UNT00291.1"/>
    <property type="molecule type" value="Genomic_DNA"/>
</dbReference>
<feature type="compositionally biased region" description="Low complexity" evidence="1">
    <location>
        <begin position="141"/>
        <end position="180"/>
    </location>
</feature>
<feature type="transmembrane region" description="Helical" evidence="2">
    <location>
        <begin position="33"/>
        <end position="51"/>
    </location>
</feature>
<evidence type="ECO:0000313" key="4">
    <source>
        <dbReference type="Proteomes" id="UP001202244"/>
    </source>
</evidence>
<keyword evidence="2" id="KW-1133">Transmembrane helix</keyword>
<evidence type="ECO:0000256" key="2">
    <source>
        <dbReference type="SAM" id="Phobius"/>
    </source>
</evidence>
<proteinExistence type="predicted"/>
<evidence type="ECO:0000313" key="3">
    <source>
        <dbReference type="EMBL" id="UNT00291.1"/>
    </source>
</evidence>
<reference evidence="3 4" key="1">
    <citation type="journal article" date="2023" name="Microbiol. Spectr.">
        <title>Synergy between Genome Mining, Metabolomics, and Bioinformatics Uncovers Antibacterial Chlorinated Carbazole Alkaloids and Their Biosynthetic Gene Cluster from Streptomyces tubbatahanensis sp. nov., a Novel Actinomycete Isolated from Sulu Sea, Philippines.</title>
        <authorList>
            <person name="Tenebro C.P."/>
            <person name="Trono D.J.V.L."/>
            <person name="Balida L.A.P."/>
            <person name="Bayog L.K.A."/>
            <person name="Bruna J.R."/>
            <person name="Sabido E.M."/>
            <person name="Caspe D.P.C."/>
            <person name="de Los Santos E.L.C."/>
            <person name="Saludes J.P."/>
            <person name="Dalisay D.S."/>
        </authorList>
    </citation>
    <scope>NUCLEOTIDE SEQUENCE [LARGE SCALE GENOMIC DNA]</scope>
    <source>
        <strain evidence="3 4">DSD3025</strain>
    </source>
</reference>
<sequence>MLTLLMAPVVPVSAGQAVDAGASTYEAGMLQTVFFSLLAAMPAVGAVLVLVRNRAGRALVATPARGDGLLGGLALGVQGVGSDDRPAQVEAGQQRGKGRDLVALGGHLVLAMTVWLPCNAAASKCTVVWPSVCEPRTVLPSTASPTRASSATGSAARRASQAPTSSSRASPSSGPAAGPG</sequence>
<dbReference type="Proteomes" id="UP001202244">
    <property type="component" value="Chromosome"/>
</dbReference>
<name>A0ABY3Y0E4_9ACTN</name>